<dbReference type="CDD" id="cd17933">
    <property type="entry name" value="DEXSc_RecD-like"/>
    <property type="match status" value="1"/>
</dbReference>
<evidence type="ECO:0000313" key="4">
    <source>
        <dbReference type="EMBL" id="NDO37752.1"/>
    </source>
</evidence>
<dbReference type="PANTHER" id="PTHR43788">
    <property type="entry name" value="DNA2/NAM7 HELICASE FAMILY MEMBER"/>
    <property type="match status" value="1"/>
</dbReference>
<dbReference type="CDD" id="cd18809">
    <property type="entry name" value="SF1_C_RecD"/>
    <property type="match status" value="1"/>
</dbReference>
<dbReference type="RefSeq" id="WP_162220234.1">
    <property type="nucleotide sequence ID" value="NZ_VIQT01000002.1"/>
</dbReference>
<dbReference type="SUPFAM" id="SSF52540">
    <property type="entry name" value="P-loop containing nucleoside triphosphate hydrolases"/>
    <property type="match status" value="1"/>
</dbReference>
<dbReference type="InterPro" id="IPR003593">
    <property type="entry name" value="AAA+_ATPase"/>
</dbReference>
<dbReference type="Gene3D" id="1.10.10.2220">
    <property type="match status" value="1"/>
</dbReference>
<dbReference type="Gene3D" id="3.40.50.300">
    <property type="entry name" value="P-loop containing nucleotide triphosphate hydrolases"/>
    <property type="match status" value="2"/>
</dbReference>
<dbReference type="Pfam" id="PF14490">
    <property type="entry name" value="HHH_RecD2"/>
    <property type="match status" value="1"/>
</dbReference>
<dbReference type="AlphaFoldDB" id="A0A845STV9"/>
<dbReference type="Gene3D" id="2.30.30.940">
    <property type="match status" value="1"/>
</dbReference>
<dbReference type="InterPro" id="IPR027785">
    <property type="entry name" value="UvrD-like_helicase_C"/>
</dbReference>
<accession>A0A845STV9</accession>
<name>A0A845STV9_9FIRM</name>
<dbReference type="Pfam" id="PF13604">
    <property type="entry name" value="AAA_30"/>
    <property type="match status" value="1"/>
</dbReference>
<reference evidence="4 5" key="1">
    <citation type="submission" date="2019-06" db="EMBL/GenBank/DDBJ databases">
        <title>Draft genome sequences of 15 bacterial species constituting the stable defined intestinal microbiota of the GM15 gnotobiotic mouse model.</title>
        <authorList>
            <person name="Elie C."/>
            <person name="Mathieu A."/>
            <person name="Saliou A."/>
            <person name="Darnaud M."/>
            <person name="Leulier F."/>
            <person name="Tamellini A."/>
        </authorList>
    </citation>
    <scope>NUCLEOTIDE SEQUENCE [LARGE SCALE GENOMIC DNA]</scope>
    <source>
        <strain evidence="4 5">JM4-15</strain>
    </source>
</reference>
<dbReference type="EMBL" id="VIQT01000002">
    <property type="protein sequence ID" value="NDO37752.1"/>
    <property type="molecule type" value="Genomic_DNA"/>
</dbReference>
<dbReference type="SMART" id="SM00382">
    <property type="entry name" value="AAA"/>
    <property type="match status" value="1"/>
</dbReference>
<dbReference type="Pfam" id="PF13538">
    <property type="entry name" value="UvrD_C_2"/>
    <property type="match status" value="1"/>
</dbReference>
<dbReference type="Gene3D" id="1.10.150.20">
    <property type="entry name" value="5' to 3' exonuclease, C-terminal subdomain"/>
    <property type="match status" value="1"/>
</dbReference>
<dbReference type="GO" id="GO:0009338">
    <property type="term" value="C:exodeoxyribonuclease V complex"/>
    <property type="evidence" value="ECO:0007669"/>
    <property type="project" value="TreeGrafter"/>
</dbReference>
<proteinExistence type="predicted"/>
<dbReference type="InterPro" id="IPR029493">
    <property type="entry name" value="RecD2-like_HHH"/>
</dbReference>
<dbReference type="Proteomes" id="UP000462501">
    <property type="component" value="Unassembled WGS sequence"/>
</dbReference>
<protein>
    <submittedName>
        <fullName evidence="4">AAA family ATPase</fullName>
    </submittedName>
</protein>
<dbReference type="GO" id="GO:0005524">
    <property type="term" value="F:ATP binding"/>
    <property type="evidence" value="ECO:0007669"/>
    <property type="project" value="UniProtKB-KW"/>
</dbReference>
<dbReference type="InterPro" id="IPR010994">
    <property type="entry name" value="RuvA_2-like"/>
</dbReference>
<feature type="domain" description="AAA+ ATPase" evidence="3">
    <location>
        <begin position="364"/>
        <end position="517"/>
    </location>
</feature>
<keyword evidence="1" id="KW-0547">Nucleotide-binding</keyword>
<evidence type="ECO:0000256" key="1">
    <source>
        <dbReference type="ARBA" id="ARBA00022741"/>
    </source>
</evidence>
<evidence type="ECO:0000259" key="3">
    <source>
        <dbReference type="SMART" id="SM00382"/>
    </source>
</evidence>
<gene>
    <name evidence="4" type="ORF">FMM72_00565</name>
</gene>
<sequence>MNEHNMENSTIVRGRFKRRLWGNDEQYRIVLYTLVGEADGLPLAVREDQTFVAKGSLLPENDTIVVRFTGQWVKNQGRDGFAFKVSSFYEEPPTNKEGIIKYLSSGLYKGIGVKTAENIYKVFGKDSIQIVTRQTERLREVKGIGSSTVACIIESVKETVELQDMVLFFSQYDINLSKIKKIQKAFPVNTLSTIQTEPFQLSKIHGFGFATVDAIAARLGTPLDSPLRIQAAVDTVLKESNSNGHLYMKSADLAARALELLNSRALPGNGVTNDVVFSELQIMEINGQITADNDREGHQIIYRTTDYENEDFVARQLVRLLNQPLDKRRRFSPDELDKKIAEAEQKFDIQLAPKQTEAIKAALNNKVCVITGGPGTGKTTILRILLWLYKNKVAENYEEDAPGVLLLSPTGKAARRMSESANEPAYTIHKGLGIRPGDDYDEYAYSEENLLTDEIGFVFMDESSMADMSIMAKLVKQIPLHAQFVCIGDIDQLPSVGAGAVLKDMIESDIIPVVRLDVIYRQGKTSLIVKNAQKIRLGDVKIETSMAQFAFFQTPFTKRPKSKNMPANLDIDPNGDDIAQDKMISCYLRAVKKYGIKEVQILCPRRETVTASAGEVNRRIQAHLFGNCRDIPKFTVGNRSYYVGDRVIQSKNTDKANNGDMGIIRSIRKDPEQENSYIVGIEFDFDEGKIEEYYPEDMENIQLGYAITVHRSQGSEFKAVMIPVLWSQVHMLRRNLLYTGITRGKEIVCLFGQAAAVRNAIWTEDTTKRNTLLKTRLREAAAPRCLIA</sequence>
<dbReference type="InterPro" id="IPR027417">
    <property type="entry name" value="P-loop_NTPase"/>
</dbReference>
<organism evidence="4 5">
    <name type="scientific">Anaerotruncus colihominis</name>
    <dbReference type="NCBI Taxonomy" id="169435"/>
    <lineage>
        <taxon>Bacteria</taxon>
        <taxon>Bacillati</taxon>
        <taxon>Bacillota</taxon>
        <taxon>Clostridia</taxon>
        <taxon>Eubacteriales</taxon>
        <taxon>Oscillospiraceae</taxon>
        <taxon>Anaerotruncus</taxon>
    </lineage>
</organism>
<dbReference type="PANTHER" id="PTHR43788:SF6">
    <property type="entry name" value="DNA HELICASE B"/>
    <property type="match status" value="1"/>
</dbReference>
<dbReference type="Pfam" id="PF14520">
    <property type="entry name" value="HHH_5"/>
    <property type="match status" value="1"/>
</dbReference>
<comment type="caution">
    <text evidence="4">The sequence shown here is derived from an EMBL/GenBank/DDBJ whole genome shotgun (WGS) entry which is preliminary data.</text>
</comment>
<evidence type="ECO:0000256" key="2">
    <source>
        <dbReference type="ARBA" id="ARBA00022840"/>
    </source>
</evidence>
<keyword evidence="2" id="KW-0067">ATP-binding</keyword>
<dbReference type="InterPro" id="IPR050534">
    <property type="entry name" value="Coronavir_polyprotein_1ab"/>
</dbReference>
<evidence type="ECO:0000313" key="5">
    <source>
        <dbReference type="Proteomes" id="UP000462501"/>
    </source>
</evidence>
<dbReference type="SUPFAM" id="SSF47781">
    <property type="entry name" value="RuvA domain 2-like"/>
    <property type="match status" value="1"/>
</dbReference>
<dbReference type="GO" id="GO:0017116">
    <property type="term" value="F:single-stranded DNA helicase activity"/>
    <property type="evidence" value="ECO:0007669"/>
    <property type="project" value="TreeGrafter"/>
</dbReference>
<dbReference type="GO" id="GO:0006310">
    <property type="term" value="P:DNA recombination"/>
    <property type="evidence" value="ECO:0007669"/>
    <property type="project" value="TreeGrafter"/>
</dbReference>